<gene>
    <name evidence="4" type="primary">20206848</name>
    <name evidence="3" type="ORF">HELRODRAFT_178581</name>
</gene>
<organism evidence="4 5">
    <name type="scientific">Helobdella robusta</name>
    <name type="common">Californian leech</name>
    <dbReference type="NCBI Taxonomy" id="6412"/>
    <lineage>
        <taxon>Eukaryota</taxon>
        <taxon>Metazoa</taxon>
        <taxon>Spiralia</taxon>
        <taxon>Lophotrochozoa</taxon>
        <taxon>Annelida</taxon>
        <taxon>Clitellata</taxon>
        <taxon>Hirudinea</taxon>
        <taxon>Rhynchobdellida</taxon>
        <taxon>Glossiphoniidae</taxon>
        <taxon>Helobdella</taxon>
    </lineage>
</organism>
<reference evidence="5" key="1">
    <citation type="submission" date="2012-12" db="EMBL/GenBank/DDBJ databases">
        <authorList>
            <person name="Hellsten U."/>
            <person name="Grimwood J."/>
            <person name="Chapman J.A."/>
            <person name="Shapiro H."/>
            <person name="Aerts A."/>
            <person name="Otillar R.P."/>
            <person name="Terry A.Y."/>
            <person name="Boore J.L."/>
            <person name="Simakov O."/>
            <person name="Marletaz F."/>
            <person name="Cho S.-J."/>
            <person name="Edsinger-Gonzales E."/>
            <person name="Havlak P."/>
            <person name="Kuo D.-H."/>
            <person name="Larsson T."/>
            <person name="Lv J."/>
            <person name="Arendt D."/>
            <person name="Savage R."/>
            <person name="Osoegawa K."/>
            <person name="de Jong P."/>
            <person name="Lindberg D.R."/>
            <person name="Seaver E.C."/>
            <person name="Weisblat D.A."/>
            <person name="Putnam N.H."/>
            <person name="Grigoriev I.V."/>
            <person name="Rokhsar D.S."/>
        </authorList>
    </citation>
    <scope>NUCLEOTIDE SEQUENCE</scope>
</reference>
<keyword evidence="2" id="KW-0812">Transmembrane</keyword>
<evidence type="ECO:0000313" key="3">
    <source>
        <dbReference type="EMBL" id="ESN97128.1"/>
    </source>
</evidence>
<protein>
    <submittedName>
        <fullName evidence="3 4">Uncharacterized protein</fullName>
    </submittedName>
</protein>
<evidence type="ECO:0000256" key="1">
    <source>
        <dbReference type="SAM" id="MobiDB-lite"/>
    </source>
</evidence>
<reference evidence="4" key="3">
    <citation type="submission" date="2015-06" db="UniProtKB">
        <authorList>
            <consortium name="EnsemblMetazoa"/>
        </authorList>
    </citation>
    <scope>IDENTIFICATION</scope>
</reference>
<dbReference type="RefSeq" id="XP_009024907.1">
    <property type="nucleotide sequence ID" value="XM_009026659.1"/>
</dbReference>
<dbReference type="AlphaFoldDB" id="T1FDE9"/>
<proteinExistence type="predicted"/>
<feature type="region of interest" description="Disordered" evidence="1">
    <location>
        <begin position="405"/>
        <end position="486"/>
    </location>
</feature>
<evidence type="ECO:0000256" key="2">
    <source>
        <dbReference type="SAM" id="Phobius"/>
    </source>
</evidence>
<dbReference type="KEGG" id="hro:HELRODRAFT_178581"/>
<dbReference type="Proteomes" id="UP000015101">
    <property type="component" value="Unassembled WGS sequence"/>
</dbReference>
<sequence length="691" mass="77518">MSSSHVYFFSAIKVALNTQTPAIDNEPTYPTFTPNVMYVWAFIVVAGAELSFGILYGALFYKQWRKTNTITLLGANLYKMLLDSKPVSVMLMHQYQKKKILPVRPDGIDDRIGILAEAENRRRLKRMIILQVLDGASKDSVFEEEQPVPEPPAQPLSQEAEEETAPVEESLPSIPSSQQTLQTEGIKKMEERLKKEREMERQKKRLKELEKQQKLEKQKSLDEEEKRKKEEQAKLAQKKQVKKGANVLLADVLEDNFATTVKSSAAIPRGKLRPFVPFKKSKRKKIKERTPLKKLMEEHQKELEEETSRKQIKEMFDKKKHRRSWVDEPEPYPDPESMKKQLVIGILEEGDHLDKKSFKVIQKDKVPPAHQKLMDIDQARVNKILLSPDHKNAQNLTAEEITPMIHPMPHVPGEPIQLKGPIEVTPVKGLPPEQQKEQQLIHQQLIEHKRQQTPHEPTSKQPPTTPKSVPVLQPDRPLIIPTKTGSIVATPLEPTIMGTVPFQRKKSSARKSLQKQFEQQQPQKPLQPSQSIMSKSEGSTTRTTPYTTTTADAKTASQTATQTGGSTATPTRSTLTSTPLSTPLATSTPVSTPLATSSATTSAVVNQQQPASAATPVATNARSSRPQSLKRGSKTASGKKLIITGRKKPFKKDQKEGESMQLNLRSYITENEVDVSANKLTSGSVLPSYMD</sequence>
<dbReference type="EMBL" id="AMQM01006505">
    <property type="status" value="NOT_ANNOTATED_CDS"/>
    <property type="molecule type" value="Genomic_DNA"/>
</dbReference>
<feature type="region of interest" description="Disordered" evidence="1">
    <location>
        <begin position="503"/>
        <end position="640"/>
    </location>
</feature>
<feature type="compositionally biased region" description="Low complexity" evidence="1">
    <location>
        <begin position="540"/>
        <end position="605"/>
    </location>
</feature>
<dbReference type="CTD" id="20206848"/>
<dbReference type="HOGENOM" id="CLU_398661_0_0_1"/>
<feature type="compositionally biased region" description="Polar residues" evidence="1">
    <location>
        <begin position="173"/>
        <end position="183"/>
    </location>
</feature>
<feature type="compositionally biased region" description="Low complexity" evidence="1">
    <location>
        <begin position="514"/>
        <end position="531"/>
    </location>
</feature>
<reference evidence="3 5" key="2">
    <citation type="journal article" date="2013" name="Nature">
        <title>Insights into bilaterian evolution from three spiralian genomes.</title>
        <authorList>
            <person name="Simakov O."/>
            <person name="Marletaz F."/>
            <person name="Cho S.J."/>
            <person name="Edsinger-Gonzales E."/>
            <person name="Havlak P."/>
            <person name="Hellsten U."/>
            <person name="Kuo D.H."/>
            <person name="Larsson T."/>
            <person name="Lv J."/>
            <person name="Arendt D."/>
            <person name="Savage R."/>
            <person name="Osoegawa K."/>
            <person name="de Jong P."/>
            <person name="Grimwood J."/>
            <person name="Chapman J.A."/>
            <person name="Shapiro H."/>
            <person name="Aerts A."/>
            <person name="Otillar R.P."/>
            <person name="Terry A.Y."/>
            <person name="Boore J.L."/>
            <person name="Grigoriev I.V."/>
            <person name="Lindberg D.R."/>
            <person name="Seaver E.C."/>
            <person name="Weisblat D.A."/>
            <person name="Putnam N.H."/>
            <person name="Rokhsar D.S."/>
        </authorList>
    </citation>
    <scope>NUCLEOTIDE SEQUENCE</scope>
</reference>
<feature type="compositionally biased region" description="Polar residues" evidence="1">
    <location>
        <begin position="606"/>
        <end position="627"/>
    </location>
</feature>
<dbReference type="EMBL" id="KB097456">
    <property type="protein sequence ID" value="ESN97128.1"/>
    <property type="molecule type" value="Genomic_DNA"/>
</dbReference>
<feature type="compositionally biased region" description="Low complexity" evidence="1">
    <location>
        <begin position="459"/>
        <end position="471"/>
    </location>
</feature>
<feature type="region of interest" description="Disordered" evidence="1">
    <location>
        <begin position="278"/>
        <end position="337"/>
    </location>
</feature>
<keyword evidence="5" id="KW-1185">Reference proteome</keyword>
<evidence type="ECO:0000313" key="4">
    <source>
        <dbReference type="EnsemblMetazoa" id="HelroP178581"/>
    </source>
</evidence>
<dbReference type="InParanoid" id="T1FDE9"/>
<keyword evidence="2" id="KW-1133">Transmembrane helix</keyword>
<dbReference type="EnsemblMetazoa" id="HelroT178581">
    <property type="protein sequence ID" value="HelroP178581"/>
    <property type="gene ID" value="HelroG178581"/>
</dbReference>
<accession>T1FDE9</accession>
<keyword evidence="2" id="KW-0472">Membrane</keyword>
<feature type="region of interest" description="Disordered" evidence="1">
    <location>
        <begin position="140"/>
        <end position="241"/>
    </location>
</feature>
<evidence type="ECO:0000313" key="5">
    <source>
        <dbReference type="Proteomes" id="UP000015101"/>
    </source>
</evidence>
<name>T1FDE9_HELRO</name>
<dbReference type="GeneID" id="20206848"/>
<dbReference type="STRING" id="6412.T1FDE9"/>
<feature type="transmembrane region" description="Helical" evidence="2">
    <location>
        <begin position="37"/>
        <end position="61"/>
    </location>
</feature>
<feature type="compositionally biased region" description="Basic residues" evidence="1">
    <location>
        <begin position="503"/>
        <end position="513"/>
    </location>
</feature>
<feature type="compositionally biased region" description="Basic and acidic residues" evidence="1">
    <location>
        <begin position="288"/>
        <end position="317"/>
    </location>
</feature>
<feature type="compositionally biased region" description="Basic and acidic residues" evidence="1">
    <location>
        <begin position="185"/>
        <end position="233"/>
    </location>
</feature>